<organism evidence="17 18">
    <name type="scientific">Proteus mirabilis</name>
    <dbReference type="NCBI Taxonomy" id="584"/>
    <lineage>
        <taxon>Bacteria</taxon>
        <taxon>Pseudomonadati</taxon>
        <taxon>Pseudomonadota</taxon>
        <taxon>Gammaproteobacteria</taxon>
        <taxon>Enterobacterales</taxon>
        <taxon>Morganellaceae</taxon>
        <taxon>Proteus</taxon>
    </lineage>
</organism>
<dbReference type="EC" id="2.4.99.28" evidence="14"/>
<dbReference type="GO" id="GO:0005886">
    <property type="term" value="C:plasma membrane"/>
    <property type="evidence" value="ECO:0007669"/>
    <property type="project" value="TreeGrafter"/>
</dbReference>
<dbReference type="InterPro" id="IPR001182">
    <property type="entry name" value="FtsW/RodA"/>
</dbReference>
<evidence type="ECO:0000256" key="9">
    <source>
        <dbReference type="ARBA" id="ARBA00032370"/>
    </source>
</evidence>
<dbReference type="PROSITE" id="PS00428">
    <property type="entry name" value="FTSW_RODA_SPOVE"/>
    <property type="match status" value="1"/>
</dbReference>
<evidence type="ECO:0000256" key="11">
    <source>
        <dbReference type="ARBA" id="ARBA00038053"/>
    </source>
</evidence>
<evidence type="ECO:0000313" key="18">
    <source>
        <dbReference type="Proteomes" id="UP000254191"/>
    </source>
</evidence>
<dbReference type="AlphaFoldDB" id="A0A379GER1"/>
<dbReference type="Proteomes" id="UP000254191">
    <property type="component" value="Unassembled WGS sequence"/>
</dbReference>
<evidence type="ECO:0000256" key="14">
    <source>
        <dbReference type="ARBA" id="ARBA00044770"/>
    </source>
</evidence>
<evidence type="ECO:0000256" key="16">
    <source>
        <dbReference type="SAM" id="Phobius"/>
    </source>
</evidence>
<reference evidence="17 18" key="1">
    <citation type="submission" date="2018-06" db="EMBL/GenBank/DDBJ databases">
        <authorList>
            <consortium name="Pathogen Informatics"/>
            <person name="Doyle S."/>
        </authorList>
    </citation>
    <scope>NUCLEOTIDE SEQUENCE [LARGE SCALE GENOMIC DNA]</scope>
    <source>
        <strain evidence="17 18">NCTC11938</strain>
    </source>
</reference>
<evidence type="ECO:0000256" key="13">
    <source>
        <dbReference type="ARBA" id="ARBA00041418"/>
    </source>
</evidence>
<feature type="transmembrane region" description="Helical" evidence="16">
    <location>
        <begin position="106"/>
        <end position="125"/>
    </location>
</feature>
<dbReference type="GO" id="GO:0032153">
    <property type="term" value="C:cell division site"/>
    <property type="evidence" value="ECO:0007669"/>
    <property type="project" value="TreeGrafter"/>
</dbReference>
<accession>A0A379GER1</accession>
<keyword evidence="4 16" id="KW-0812">Transmembrane</keyword>
<evidence type="ECO:0000256" key="1">
    <source>
        <dbReference type="ARBA" id="ARBA00004141"/>
    </source>
</evidence>
<comment type="subcellular location">
    <subcellularLocation>
        <location evidence="1">Membrane</location>
        <topology evidence="1">Multi-pass membrane protein</topology>
    </subcellularLocation>
</comment>
<keyword evidence="7 16" id="KW-1133">Transmembrane helix</keyword>
<feature type="transmembrane region" description="Helical" evidence="16">
    <location>
        <begin position="20"/>
        <end position="53"/>
    </location>
</feature>
<comment type="similarity">
    <text evidence="11">Belongs to the SEDS family. FtsW subfamily.</text>
</comment>
<keyword evidence="6" id="KW-0573">Peptidoglycan synthesis</keyword>
<dbReference type="GO" id="GO:0009252">
    <property type="term" value="P:peptidoglycan biosynthetic process"/>
    <property type="evidence" value="ECO:0007669"/>
    <property type="project" value="UniProtKB-KW"/>
</dbReference>
<evidence type="ECO:0000256" key="3">
    <source>
        <dbReference type="ARBA" id="ARBA00022679"/>
    </source>
</evidence>
<dbReference type="GO" id="GO:0008955">
    <property type="term" value="F:peptidoglycan glycosyltransferase activity"/>
    <property type="evidence" value="ECO:0007669"/>
    <property type="project" value="UniProtKB-EC"/>
</dbReference>
<evidence type="ECO:0000256" key="10">
    <source>
        <dbReference type="ARBA" id="ARBA00033270"/>
    </source>
</evidence>
<dbReference type="PANTHER" id="PTHR30474:SF2">
    <property type="entry name" value="PEPTIDOGLYCAN GLYCOSYLTRANSFERASE FTSW-RELATED"/>
    <property type="match status" value="1"/>
</dbReference>
<evidence type="ECO:0000256" key="2">
    <source>
        <dbReference type="ARBA" id="ARBA00022676"/>
    </source>
</evidence>
<keyword evidence="8 16" id="KW-0472">Membrane</keyword>
<evidence type="ECO:0000256" key="7">
    <source>
        <dbReference type="ARBA" id="ARBA00022989"/>
    </source>
</evidence>
<protein>
    <recommendedName>
        <fullName evidence="12">Probable peptidoglycan glycosyltransferase FtsW</fullName>
        <ecNumber evidence="14">2.4.99.28</ecNumber>
    </recommendedName>
    <alternativeName>
        <fullName evidence="13">Cell division protein FtsW</fullName>
    </alternativeName>
    <alternativeName>
        <fullName evidence="10">Cell wall polymerase</fullName>
    </alternativeName>
    <alternativeName>
        <fullName evidence="9">Peptidoglycan polymerase</fullName>
    </alternativeName>
</protein>
<keyword evidence="3" id="KW-0808">Transferase</keyword>
<keyword evidence="2" id="KW-0328">Glycosyltransferase</keyword>
<name>A0A379GER1_PROMI</name>
<dbReference type="GO" id="GO:0008360">
    <property type="term" value="P:regulation of cell shape"/>
    <property type="evidence" value="ECO:0007669"/>
    <property type="project" value="UniProtKB-KW"/>
</dbReference>
<dbReference type="InterPro" id="IPR018365">
    <property type="entry name" value="Cell_cycle_FtsW-rel_CS"/>
</dbReference>
<comment type="catalytic activity">
    <reaction evidence="15">
        <text>[GlcNAc-(1-&gt;4)-Mur2Ac(oyl-L-Ala-gamma-D-Glu-L-Lys-D-Ala-D-Ala)](n)-di-trans,octa-cis-undecaprenyl diphosphate + beta-D-GlcNAc-(1-&gt;4)-Mur2Ac(oyl-L-Ala-gamma-D-Glu-L-Lys-D-Ala-D-Ala)-di-trans,octa-cis-undecaprenyl diphosphate = [GlcNAc-(1-&gt;4)-Mur2Ac(oyl-L-Ala-gamma-D-Glu-L-Lys-D-Ala-D-Ala)](n+1)-di-trans,octa-cis-undecaprenyl diphosphate + di-trans,octa-cis-undecaprenyl diphosphate + H(+)</text>
        <dbReference type="Rhea" id="RHEA:23708"/>
        <dbReference type="Rhea" id="RHEA-COMP:9602"/>
        <dbReference type="Rhea" id="RHEA-COMP:9603"/>
        <dbReference type="ChEBI" id="CHEBI:15378"/>
        <dbReference type="ChEBI" id="CHEBI:58405"/>
        <dbReference type="ChEBI" id="CHEBI:60033"/>
        <dbReference type="ChEBI" id="CHEBI:78435"/>
        <dbReference type="EC" id="2.4.99.28"/>
    </reaction>
</comment>
<keyword evidence="17" id="KW-0132">Cell division</keyword>
<feature type="transmembrane region" description="Helical" evidence="16">
    <location>
        <begin position="73"/>
        <end position="94"/>
    </location>
</feature>
<evidence type="ECO:0000256" key="8">
    <source>
        <dbReference type="ARBA" id="ARBA00023136"/>
    </source>
</evidence>
<evidence type="ECO:0000256" key="15">
    <source>
        <dbReference type="ARBA" id="ARBA00049902"/>
    </source>
</evidence>
<evidence type="ECO:0000313" key="17">
    <source>
        <dbReference type="EMBL" id="SUC39467.1"/>
    </source>
</evidence>
<sequence length="144" mass="15818">MDAGDLLGQGLGIQYKSWSIYLKLILTLFFSILAEELGYIGVVLVLLMVFFIAFRAMQIGRRALLLDQRFSGFLACSIGIWFTFQTLVNVGAAAGMLPTKGLTLPLISYGGSSLIIMSTAIVMLLRIDYESRLAQAQAFVRSPK</sequence>
<proteinExistence type="inferred from homology"/>
<evidence type="ECO:0000256" key="12">
    <source>
        <dbReference type="ARBA" id="ARBA00041185"/>
    </source>
</evidence>
<keyword evidence="17" id="KW-0131">Cell cycle</keyword>
<gene>
    <name evidence="17" type="primary">ftsW_4</name>
    <name evidence="17" type="ORF">NCTC11938_03754</name>
</gene>
<evidence type="ECO:0000256" key="6">
    <source>
        <dbReference type="ARBA" id="ARBA00022984"/>
    </source>
</evidence>
<keyword evidence="5" id="KW-0133">Cell shape</keyword>
<dbReference type="EMBL" id="UGTS01000006">
    <property type="protein sequence ID" value="SUC39467.1"/>
    <property type="molecule type" value="Genomic_DNA"/>
</dbReference>
<dbReference type="GO" id="GO:0051301">
    <property type="term" value="P:cell division"/>
    <property type="evidence" value="ECO:0007669"/>
    <property type="project" value="UniProtKB-KW"/>
</dbReference>
<dbReference type="PANTHER" id="PTHR30474">
    <property type="entry name" value="CELL CYCLE PROTEIN"/>
    <property type="match status" value="1"/>
</dbReference>
<evidence type="ECO:0000256" key="4">
    <source>
        <dbReference type="ARBA" id="ARBA00022692"/>
    </source>
</evidence>
<dbReference type="Pfam" id="PF01098">
    <property type="entry name" value="FTSW_RODA_SPOVE"/>
    <property type="match status" value="1"/>
</dbReference>
<dbReference type="GO" id="GO:0015648">
    <property type="term" value="F:lipid-linked peptidoglycan transporter activity"/>
    <property type="evidence" value="ECO:0007669"/>
    <property type="project" value="TreeGrafter"/>
</dbReference>
<evidence type="ECO:0000256" key="5">
    <source>
        <dbReference type="ARBA" id="ARBA00022960"/>
    </source>
</evidence>